<evidence type="ECO:0000256" key="1">
    <source>
        <dbReference type="SAM" id="MobiDB-lite"/>
    </source>
</evidence>
<evidence type="ECO:0008006" key="5">
    <source>
        <dbReference type="Google" id="ProtNLM"/>
    </source>
</evidence>
<proteinExistence type="predicted"/>
<reference evidence="3 4" key="1">
    <citation type="submission" date="2021-01" db="EMBL/GenBank/DDBJ databases">
        <title>WGS of actinomycetes isolated from Thailand.</title>
        <authorList>
            <person name="Thawai C."/>
        </authorList>
    </citation>
    <scope>NUCLEOTIDE SEQUENCE [LARGE SCALE GENOMIC DNA]</scope>
    <source>
        <strain evidence="3 4">LPG 2</strain>
    </source>
</reference>
<sequence length="518" mass="51992">MTSYPGPDSSPNPYGPGQPPGAPGHPGAQGGLPNPGYPGAHGGPSHPGYPGAHGGPSHPGYPGAHGGPSHPGYPGAHGGPSHPGYPGAQGDPPHPGYPGAQGGPAAGSGTAAGRVAGALLAVAAVLTFVGSLVTLRSQTLSLGSEFNITTRWTAWRVIFDDAEGQHESSSQLVGVPLTLAAIAALAAAVLLLAGVGRGGRAVPALGHLAAGLTAGVTVAVIVSLIPPSDDIFGAEYAYGVGFWLLILAGVAAVGALVIGFVAARPGIAAAPVKRTNDVIAAILLLLAAIPALIGSFLNLTSSESFKVTTWGVDLSSDLDSQHIAAYQGVALVLGTVLAAVAATLLLAGLGPRLRMARPFAIASAALLFGAVLTIVMSTTGDVTAEESSDASDFGAGYWLLVFVVLLAIAAILATLIANAAPSQQPAYPPGFAPGPQPGWGPTPQSPAQQPFSPQQPLPGQPQAYPGQPQQYPGQPQQYPGQPAQPYPPQQSYPPQPQQLPDWQQVGNPEPPPPDNLSR</sequence>
<feature type="compositionally biased region" description="Pro residues" evidence="1">
    <location>
        <begin position="8"/>
        <end position="23"/>
    </location>
</feature>
<dbReference type="PANTHER" id="PTHR10068:SF14">
    <property type="entry name" value="CELL WALL ADHESIN EAP1"/>
    <property type="match status" value="1"/>
</dbReference>
<feature type="transmembrane region" description="Helical" evidence="2">
    <location>
        <begin position="173"/>
        <end position="193"/>
    </location>
</feature>
<feature type="transmembrane region" description="Helical" evidence="2">
    <location>
        <begin position="359"/>
        <end position="377"/>
    </location>
</feature>
<keyword evidence="2" id="KW-1133">Transmembrane helix</keyword>
<dbReference type="Proteomes" id="UP000602198">
    <property type="component" value="Unassembled WGS sequence"/>
</dbReference>
<feature type="transmembrane region" description="Helical" evidence="2">
    <location>
        <begin position="323"/>
        <end position="347"/>
    </location>
</feature>
<protein>
    <recommendedName>
        <fullName evidence="5">Integral membrane protein</fullName>
    </recommendedName>
</protein>
<feature type="compositionally biased region" description="Low complexity" evidence="1">
    <location>
        <begin position="460"/>
        <end position="481"/>
    </location>
</feature>
<organism evidence="3 4">
    <name type="scientific">Nocardia acididurans</name>
    <dbReference type="NCBI Taxonomy" id="2802282"/>
    <lineage>
        <taxon>Bacteria</taxon>
        <taxon>Bacillati</taxon>
        <taxon>Actinomycetota</taxon>
        <taxon>Actinomycetes</taxon>
        <taxon>Mycobacteriales</taxon>
        <taxon>Nocardiaceae</taxon>
        <taxon>Nocardia</taxon>
    </lineage>
</organism>
<evidence type="ECO:0000313" key="3">
    <source>
        <dbReference type="EMBL" id="MBL1077959.1"/>
    </source>
</evidence>
<accession>A0ABS1MCI1</accession>
<evidence type="ECO:0000256" key="2">
    <source>
        <dbReference type="SAM" id="Phobius"/>
    </source>
</evidence>
<evidence type="ECO:0000313" key="4">
    <source>
        <dbReference type="Proteomes" id="UP000602198"/>
    </source>
</evidence>
<feature type="transmembrane region" description="Helical" evidence="2">
    <location>
        <begin position="205"/>
        <end position="225"/>
    </location>
</feature>
<feature type="region of interest" description="Disordered" evidence="1">
    <location>
        <begin position="1"/>
        <end position="110"/>
    </location>
</feature>
<dbReference type="PANTHER" id="PTHR10068">
    <property type="entry name" value="BONE MARROW PROTEOGLYCAN"/>
    <property type="match status" value="1"/>
</dbReference>
<feature type="transmembrane region" description="Helical" evidence="2">
    <location>
        <begin position="115"/>
        <end position="135"/>
    </location>
</feature>
<feature type="transmembrane region" description="Helical" evidence="2">
    <location>
        <begin position="275"/>
        <end position="297"/>
    </location>
</feature>
<dbReference type="EMBL" id="JAERRJ010000010">
    <property type="protein sequence ID" value="MBL1077959.1"/>
    <property type="molecule type" value="Genomic_DNA"/>
</dbReference>
<feature type="compositionally biased region" description="Pro residues" evidence="1">
    <location>
        <begin position="482"/>
        <end position="497"/>
    </location>
</feature>
<keyword evidence="4" id="KW-1185">Reference proteome</keyword>
<name>A0ABS1MCI1_9NOCA</name>
<feature type="region of interest" description="Disordered" evidence="1">
    <location>
        <begin position="427"/>
        <end position="518"/>
    </location>
</feature>
<keyword evidence="2" id="KW-0472">Membrane</keyword>
<gene>
    <name evidence="3" type="ORF">JK358_26500</name>
</gene>
<comment type="caution">
    <text evidence="3">The sequence shown here is derived from an EMBL/GenBank/DDBJ whole genome shotgun (WGS) entry which is preliminary data.</text>
</comment>
<feature type="compositionally biased region" description="Pro residues" evidence="1">
    <location>
        <begin position="427"/>
        <end position="444"/>
    </location>
</feature>
<feature type="transmembrane region" description="Helical" evidence="2">
    <location>
        <begin position="237"/>
        <end position="263"/>
    </location>
</feature>
<feature type="compositionally biased region" description="Pro residues" evidence="1">
    <location>
        <begin position="508"/>
        <end position="518"/>
    </location>
</feature>
<dbReference type="RefSeq" id="WP_201952182.1">
    <property type="nucleotide sequence ID" value="NZ_JAERRJ010000010.1"/>
</dbReference>
<keyword evidence="2" id="KW-0812">Transmembrane</keyword>
<feature type="transmembrane region" description="Helical" evidence="2">
    <location>
        <begin position="397"/>
        <end position="417"/>
    </location>
</feature>